<dbReference type="GO" id="GO:0004413">
    <property type="term" value="F:homoserine kinase activity"/>
    <property type="evidence" value="ECO:0007669"/>
    <property type="project" value="UniProtKB-UniRule"/>
</dbReference>
<comment type="pathway">
    <text evidence="1 13">Amino-acid biosynthesis; L-threonine biosynthesis; L-threonine from L-aspartate: step 4/5.</text>
</comment>
<reference evidence="16 17" key="1">
    <citation type="submission" date="2020-02" db="EMBL/GenBank/DDBJ databases">
        <title>Draft genome sequence of Lactococcus sp. Hs20B0-1.</title>
        <authorList>
            <person name="Noda S."/>
            <person name="Yuki M."/>
            <person name="Ohkuma M."/>
        </authorList>
    </citation>
    <scope>NUCLEOTIDE SEQUENCE [LARGE SCALE GENOMIC DNA]</scope>
    <source>
        <strain evidence="16 17">Hs20B0-1</strain>
    </source>
</reference>
<dbReference type="InterPro" id="IPR000870">
    <property type="entry name" value="Homoserine_kinase"/>
</dbReference>
<evidence type="ECO:0000256" key="7">
    <source>
        <dbReference type="ARBA" id="ARBA00022697"/>
    </source>
</evidence>
<dbReference type="PANTHER" id="PTHR20861:SF1">
    <property type="entry name" value="HOMOSERINE KINASE"/>
    <property type="match status" value="1"/>
</dbReference>
<feature type="binding site" evidence="13">
    <location>
        <begin position="81"/>
        <end position="91"/>
    </location>
    <ligand>
        <name>ATP</name>
        <dbReference type="ChEBI" id="CHEBI:30616"/>
    </ligand>
</feature>
<proteinExistence type="inferred from homology"/>
<evidence type="ECO:0000256" key="11">
    <source>
        <dbReference type="ARBA" id="ARBA00049375"/>
    </source>
</evidence>
<dbReference type="InterPro" id="IPR036554">
    <property type="entry name" value="GHMP_kinase_C_sf"/>
</dbReference>
<keyword evidence="10 13" id="KW-0067">ATP-binding</keyword>
<dbReference type="InterPro" id="IPR006203">
    <property type="entry name" value="GHMP_knse_ATP-bd_CS"/>
</dbReference>
<feature type="domain" description="GHMP kinase C-terminal" evidence="15">
    <location>
        <begin position="194"/>
        <end position="270"/>
    </location>
</feature>
<dbReference type="Pfam" id="PF08544">
    <property type="entry name" value="GHMP_kinases_C"/>
    <property type="match status" value="1"/>
</dbReference>
<dbReference type="InterPro" id="IPR006204">
    <property type="entry name" value="GHMP_kinase_N_dom"/>
</dbReference>
<keyword evidence="9 13" id="KW-0418">Kinase</keyword>
<dbReference type="Proteomes" id="UP000475928">
    <property type="component" value="Unassembled WGS sequence"/>
</dbReference>
<dbReference type="EC" id="2.7.1.39" evidence="3 13"/>
<evidence type="ECO:0000256" key="4">
    <source>
        <dbReference type="ARBA" id="ARBA00017858"/>
    </source>
</evidence>
<dbReference type="HAMAP" id="MF_00384">
    <property type="entry name" value="Homoser_kinase"/>
    <property type="match status" value="1"/>
</dbReference>
<organism evidence="16 17">
    <name type="scientific">Pseudolactococcus insecticola</name>
    <dbReference type="NCBI Taxonomy" id="2709158"/>
    <lineage>
        <taxon>Bacteria</taxon>
        <taxon>Bacillati</taxon>
        <taxon>Bacillota</taxon>
        <taxon>Bacilli</taxon>
        <taxon>Lactobacillales</taxon>
        <taxon>Streptococcaceae</taxon>
        <taxon>Pseudolactococcus</taxon>
    </lineage>
</organism>
<comment type="caution">
    <text evidence="16">The sequence shown here is derived from an EMBL/GenBank/DDBJ whole genome shotgun (WGS) entry which is preliminary data.</text>
</comment>
<evidence type="ECO:0000256" key="6">
    <source>
        <dbReference type="ARBA" id="ARBA00022679"/>
    </source>
</evidence>
<evidence type="ECO:0000259" key="14">
    <source>
        <dbReference type="Pfam" id="PF00288"/>
    </source>
</evidence>
<keyword evidence="7 13" id="KW-0791">Threonine biosynthesis</keyword>
<dbReference type="InterPro" id="IPR014721">
    <property type="entry name" value="Ribsml_uS5_D2-typ_fold_subgr"/>
</dbReference>
<dbReference type="GO" id="GO:0005737">
    <property type="term" value="C:cytoplasm"/>
    <property type="evidence" value="ECO:0007669"/>
    <property type="project" value="UniProtKB-SubCell"/>
</dbReference>
<keyword evidence="17" id="KW-1185">Reference proteome</keyword>
<dbReference type="PIRSF" id="PIRSF000676">
    <property type="entry name" value="Homoser_kin"/>
    <property type="match status" value="1"/>
</dbReference>
<evidence type="ECO:0000259" key="15">
    <source>
        <dbReference type="Pfam" id="PF08544"/>
    </source>
</evidence>
<dbReference type="UniPathway" id="UPA00050">
    <property type="reaction ID" value="UER00064"/>
</dbReference>
<evidence type="ECO:0000256" key="8">
    <source>
        <dbReference type="ARBA" id="ARBA00022741"/>
    </source>
</evidence>
<gene>
    <name evidence="13 16" type="primary">thrB</name>
    <name evidence="16" type="ORF">Hs20B_04610</name>
</gene>
<evidence type="ECO:0000256" key="10">
    <source>
        <dbReference type="ARBA" id="ARBA00022840"/>
    </source>
</evidence>
<comment type="catalytic activity">
    <reaction evidence="11 13">
        <text>L-homoserine + ATP = O-phospho-L-homoserine + ADP + H(+)</text>
        <dbReference type="Rhea" id="RHEA:13985"/>
        <dbReference type="ChEBI" id="CHEBI:15378"/>
        <dbReference type="ChEBI" id="CHEBI:30616"/>
        <dbReference type="ChEBI" id="CHEBI:57476"/>
        <dbReference type="ChEBI" id="CHEBI:57590"/>
        <dbReference type="ChEBI" id="CHEBI:456216"/>
        <dbReference type="EC" id="2.7.1.39"/>
    </reaction>
</comment>
<evidence type="ECO:0000256" key="2">
    <source>
        <dbReference type="ARBA" id="ARBA00007370"/>
    </source>
</evidence>
<accession>A0A6A0B5U7</accession>
<evidence type="ECO:0000256" key="13">
    <source>
        <dbReference type="HAMAP-Rule" id="MF_00384"/>
    </source>
</evidence>
<dbReference type="NCBIfam" id="TIGR00191">
    <property type="entry name" value="thrB"/>
    <property type="match status" value="1"/>
</dbReference>
<dbReference type="EMBL" id="BLLH01000002">
    <property type="protein sequence ID" value="GFH40063.1"/>
    <property type="molecule type" value="Genomic_DNA"/>
</dbReference>
<keyword evidence="13" id="KW-0963">Cytoplasm</keyword>
<keyword evidence="8 13" id="KW-0547">Nucleotide-binding</keyword>
<dbReference type="GO" id="GO:0005524">
    <property type="term" value="F:ATP binding"/>
    <property type="evidence" value="ECO:0007669"/>
    <property type="project" value="UniProtKB-UniRule"/>
</dbReference>
<comment type="function">
    <text evidence="12 13">Catalyzes the ATP-dependent phosphorylation of L-homoserine to L-homoserine phosphate.</text>
</comment>
<dbReference type="InterPro" id="IPR020568">
    <property type="entry name" value="Ribosomal_Su5_D2-typ_SF"/>
</dbReference>
<dbReference type="Pfam" id="PF00288">
    <property type="entry name" value="GHMP_kinases_N"/>
    <property type="match status" value="1"/>
</dbReference>
<feature type="domain" description="GHMP kinase N-terminal" evidence="14">
    <location>
        <begin position="60"/>
        <end position="133"/>
    </location>
</feature>
<dbReference type="SUPFAM" id="SSF54211">
    <property type="entry name" value="Ribosomal protein S5 domain 2-like"/>
    <property type="match status" value="1"/>
</dbReference>
<dbReference type="InterPro" id="IPR013750">
    <property type="entry name" value="GHMP_kinase_C_dom"/>
</dbReference>
<dbReference type="AlphaFoldDB" id="A0A6A0B5U7"/>
<sequence>MTLKISVPATSANLGPGFDSVGLAVSLYLTIEILEPSDMWHIDHELGDDVPSDTRNLLLETALQVAPDLVPHQIKMTSDIPLARGLGSSSSVIVAGIELANQLGQLDLSDDKKLAIATQIEGHPDNVAPAIFGNLVVASTRDDKTCHVMTCMPETGLLAFIPNYELKTSDSRRVLPSEFAYKTAVAASSVANVAIAALFSGDMVLAGKMLEEDLFHEQYRGKLVPEFAAIRKIGHDEGAYATYLSGAGPTVMVMAEKNKIAQLKQKISAEQFAGDLVELAVDTTGIHIGN</sequence>
<dbReference type="GO" id="GO:0009088">
    <property type="term" value="P:threonine biosynthetic process"/>
    <property type="evidence" value="ECO:0007669"/>
    <property type="project" value="UniProtKB-UniRule"/>
</dbReference>
<evidence type="ECO:0000313" key="16">
    <source>
        <dbReference type="EMBL" id="GFH40063.1"/>
    </source>
</evidence>
<dbReference type="Gene3D" id="3.30.70.890">
    <property type="entry name" value="GHMP kinase, C-terminal domain"/>
    <property type="match status" value="1"/>
</dbReference>
<dbReference type="SUPFAM" id="SSF55060">
    <property type="entry name" value="GHMP Kinase, C-terminal domain"/>
    <property type="match status" value="1"/>
</dbReference>
<evidence type="ECO:0000256" key="1">
    <source>
        <dbReference type="ARBA" id="ARBA00005015"/>
    </source>
</evidence>
<keyword evidence="5 13" id="KW-0028">Amino-acid biosynthesis</keyword>
<comment type="similarity">
    <text evidence="2 13">Belongs to the GHMP kinase family. Homoserine kinase subfamily.</text>
</comment>
<comment type="subcellular location">
    <subcellularLocation>
        <location evidence="13">Cytoplasm</location>
    </subcellularLocation>
</comment>
<dbReference type="PANTHER" id="PTHR20861">
    <property type="entry name" value="HOMOSERINE/4-DIPHOSPHOCYTIDYL-2-C-METHYL-D-ERYTHRITOL KINASE"/>
    <property type="match status" value="1"/>
</dbReference>
<evidence type="ECO:0000256" key="3">
    <source>
        <dbReference type="ARBA" id="ARBA00012078"/>
    </source>
</evidence>
<dbReference type="PROSITE" id="PS00627">
    <property type="entry name" value="GHMP_KINASES_ATP"/>
    <property type="match status" value="1"/>
</dbReference>
<dbReference type="PRINTS" id="PR00958">
    <property type="entry name" value="HOMSERKINASE"/>
</dbReference>
<dbReference type="Gene3D" id="3.30.230.10">
    <property type="match status" value="1"/>
</dbReference>
<evidence type="ECO:0000256" key="5">
    <source>
        <dbReference type="ARBA" id="ARBA00022605"/>
    </source>
</evidence>
<keyword evidence="6 13" id="KW-0808">Transferase</keyword>
<evidence type="ECO:0000256" key="9">
    <source>
        <dbReference type="ARBA" id="ARBA00022777"/>
    </source>
</evidence>
<protein>
    <recommendedName>
        <fullName evidence="4 13">Homoserine kinase</fullName>
        <shortName evidence="13">HK</shortName>
        <shortName evidence="13">HSK</shortName>
        <ecNumber evidence="3 13">2.7.1.39</ecNumber>
    </recommendedName>
</protein>
<name>A0A6A0B5U7_9LACT</name>
<evidence type="ECO:0000313" key="17">
    <source>
        <dbReference type="Proteomes" id="UP000475928"/>
    </source>
</evidence>
<evidence type="ECO:0000256" key="12">
    <source>
        <dbReference type="ARBA" id="ARBA00049954"/>
    </source>
</evidence>